<accession>A0ACC5WAH7</accession>
<name>A0ACC5WAH7_PANGG</name>
<gene>
    <name evidence="1" type="ORF">PGIGA_G00115310</name>
</gene>
<sequence length="107" mass="12446">MKLLALVLLLSAFSSPTLTEVVKEFDKSKCSEFFIQSPNRKIAITPTVFTEKEYKQICQRWNNGYRFATLYDTLRRIPVYSAYTFSGGEHKDRNGEWKNEPQVSEVN</sequence>
<dbReference type="EMBL" id="CM040455">
    <property type="protein sequence ID" value="MCI4375830.1"/>
    <property type="molecule type" value="Genomic_DNA"/>
</dbReference>
<reference evidence="1 2" key="1">
    <citation type="journal article" date="2022" name="bioRxiv">
        <title>An ancient truncated duplication of the anti-Mullerian hormone receptor type 2 gene is a potential conserved master sex determinant in the Pangasiidae catfish family.</title>
        <authorList>
            <person name="Wen M."/>
            <person name="Pan Q."/>
            <person name="Jouanno E."/>
            <person name="Montfort J."/>
            <person name="Zahm M."/>
            <person name="Cabau C."/>
            <person name="Klopp C."/>
            <person name="Iampietro C."/>
            <person name="Roques C."/>
            <person name="Bouchez O."/>
            <person name="Castinel A."/>
            <person name="Donnadieu C."/>
            <person name="Parrinello H."/>
            <person name="Poncet C."/>
            <person name="Belmonte E."/>
            <person name="Gautier V."/>
            <person name="Avarre J.-C."/>
            <person name="Dugue R."/>
            <person name="Gustiano R."/>
            <person name="Ha T.T.T."/>
            <person name="Campet M."/>
            <person name="Sriphairoj K."/>
            <person name="Ribolli J."/>
            <person name="de Almeida F.L."/>
            <person name="Desvignes T."/>
            <person name="Postlethwait J.H."/>
            <person name="Bucao C.F."/>
            <person name="Robinson-Rechavi M."/>
            <person name="Bobe J."/>
            <person name="Herpin A."/>
            <person name="Guiguen Y."/>
        </authorList>
    </citation>
    <scope>NUCLEOTIDE SEQUENCE [LARGE SCALE GENOMIC DNA]</scope>
    <source>
        <strain evidence="1">YG-Dec2019</strain>
    </source>
</reference>
<dbReference type="Proteomes" id="UP000829447">
    <property type="component" value="Linkage Group LG2"/>
</dbReference>
<evidence type="ECO:0000313" key="1">
    <source>
        <dbReference type="EMBL" id="MCI4375830.1"/>
    </source>
</evidence>
<evidence type="ECO:0000313" key="2">
    <source>
        <dbReference type="Proteomes" id="UP000829447"/>
    </source>
</evidence>
<comment type="caution">
    <text evidence="1">The sequence shown here is derived from an EMBL/GenBank/DDBJ whole genome shotgun (WGS) entry which is preliminary data.</text>
</comment>
<protein>
    <submittedName>
        <fullName evidence="1">Uncharacterized protein</fullName>
    </submittedName>
</protein>
<keyword evidence="2" id="KW-1185">Reference proteome</keyword>
<proteinExistence type="predicted"/>
<organism evidence="1 2">
    <name type="scientific">Pangasianodon gigas</name>
    <name type="common">Mekong giant catfish</name>
    <name type="synonym">Pangasius gigas</name>
    <dbReference type="NCBI Taxonomy" id="30993"/>
    <lineage>
        <taxon>Eukaryota</taxon>
        <taxon>Metazoa</taxon>
        <taxon>Chordata</taxon>
        <taxon>Craniata</taxon>
        <taxon>Vertebrata</taxon>
        <taxon>Euteleostomi</taxon>
        <taxon>Actinopterygii</taxon>
        <taxon>Neopterygii</taxon>
        <taxon>Teleostei</taxon>
        <taxon>Ostariophysi</taxon>
        <taxon>Siluriformes</taxon>
        <taxon>Pangasiidae</taxon>
        <taxon>Pangasianodon</taxon>
    </lineage>
</organism>